<reference evidence="2 3" key="1">
    <citation type="submission" date="2024-09" db="EMBL/GenBank/DDBJ databases">
        <authorList>
            <person name="Sun Q."/>
            <person name="Mori K."/>
        </authorList>
    </citation>
    <scope>NUCLEOTIDE SEQUENCE [LARGE SCALE GENOMIC DNA]</scope>
    <source>
        <strain evidence="2 3">JCM 3331</strain>
    </source>
</reference>
<comment type="caution">
    <text evidence="2">The sequence shown here is derived from an EMBL/GenBank/DDBJ whole genome shotgun (WGS) entry which is preliminary data.</text>
</comment>
<evidence type="ECO:0000256" key="1">
    <source>
        <dbReference type="SAM" id="MobiDB-lite"/>
    </source>
</evidence>
<evidence type="ECO:0008006" key="4">
    <source>
        <dbReference type="Google" id="ProtNLM"/>
    </source>
</evidence>
<evidence type="ECO:0000313" key="3">
    <source>
        <dbReference type="Proteomes" id="UP001589710"/>
    </source>
</evidence>
<dbReference type="EMBL" id="JBHMCG010000126">
    <property type="protein sequence ID" value="MFB9576223.1"/>
    <property type="molecule type" value="Genomic_DNA"/>
</dbReference>
<keyword evidence="3" id="KW-1185">Reference proteome</keyword>
<organism evidence="2 3">
    <name type="scientific">Streptomyces yanii</name>
    <dbReference type="NCBI Taxonomy" id="78510"/>
    <lineage>
        <taxon>Bacteria</taxon>
        <taxon>Bacillati</taxon>
        <taxon>Actinomycetota</taxon>
        <taxon>Actinomycetes</taxon>
        <taxon>Kitasatosporales</taxon>
        <taxon>Streptomycetaceae</taxon>
        <taxon>Streptomyces</taxon>
    </lineage>
</organism>
<proteinExistence type="predicted"/>
<feature type="region of interest" description="Disordered" evidence="1">
    <location>
        <begin position="72"/>
        <end position="94"/>
    </location>
</feature>
<dbReference type="RefSeq" id="WP_345518732.1">
    <property type="nucleotide sequence ID" value="NZ_BAAAXD010000047.1"/>
</dbReference>
<feature type="region of interest" description="Disordered" evidence="1">
    <location>
        <begin position="1"/>
        <end position="31"/>
    </location>
</feature>
<sequence length="94" mass="9796">MEYYIEASDGTNTGRGPAADGTRSVTVLEPTGSPVGNIKKVKVRDEAESTLVSWSAAAGPVFTYRVYRGSDEGSTPGPDTYLTCVPPYSGSSGT</sequence>
<evidence type="ECO:0000313" key="2">
    <source>
        <dbReference type="EMBL" id="MFB9576223.1"/>
    </source>
</evidence>
<protein>
    <recommendedName>
        <fullName evidence="4">Fibronectin type III domain-containing protein</fullName>
    </recommendedName>
</protein>
<name>A0ABV5REB7_9ACTN</name>
<accession>A0ABV5REB7</accession>
<gene>
    <name evidence="2" type="ORF">ACFFTL_29055</name>
</gene>
<dbReference type="Proteomes" id="UP001589710">
    <property type="component" value="Unassembled WGS sequence"/>
</dbReference>